<reference evidence="3 4" key="1">
    <citation type="submission" date="2016-10" db="EMBL/GenBank/DDBJ databases">
        <authorList>
            <person name="de Groot N.N."/>
        </authorList>
    </citation>
    <scope>NUCLEOTIDE SEQUENCE [LARGE SCALE GENOMIC DNA]</scope>
    <source>
        <strain evidence="3 4">DSM 44149</strain>
    </source>
</reference>
<evidence type="ECO:0000313" key="3">
    <source>
        <dbReference type="EMBL" id="SDN24010.1"/>
    </source>
</evidence>
<gene>
    <name evidence="3" type="ORF">SAMN04489726_5672</name>
</gene>
<feature type="transmembrane region" description="Helical" evidence="2">
    <location>
        <begin position="59"/>
        <end position="77"/>
    </location>
</feature>
<keyword evidence="2" id="KW-1133">Transmembrane helix</keyword>
<protein>
    <submittedName>
        <fullName evidence="3">Uncharacterized protein</fullName>
    </submittedName>
</protein>
<keyword evidence="4" id="KW-1185">Reference proteome</keyword>
<name>A0A1G9ZS27_ALLAB</name>
<organism evidence="3 4">
    <name type="scientific">Allokutzneria albata</name>
    <name type="common">Kibdelosporangium albatum</name>
    <dbReference type="NCBI Taxonomy" id="211114"/>
    <lineage>
        <taxon>Bacteria</taxon>
        <taxon>Bacillati</taxon>
        <taxon>Actinomycetota</taxon>
        <taxon>Actinomycetes</taxon>
        <taxon>Pseudonocardiales</taxon>
        <taxon>Pseudonocardiaceae</taxon>
        <taxon>Allokutzneria</taxon>
    </lineage>
</organism>
<proteinExistence type="predicted"/>
<dbReference type="EMBL" id="LT629701">
    <property type="protein sequence ID" value="SDN24010.1"/>
    <property type="molecule type" value="Genomic_DNA"/>
</dbReference>
<keyword evidence="2" id="KW-0472">Membrane</keyword>
<accession>A0A1G9ZS27</accession>
<feature type="region of interest" description="Disordered" evidence="1">
    <location>
        <begin position="1"/>
        <end position="31"/>
    </location>
</feature>
<evidence type="ECO:0000256" key="2">
    <source>
        <dbReference type="SAM" id="Phobius"/>
    </source>
</evidence>
<evidence type="ECO:0000313" key="4">
    <source>
        <dbReference type="Proteomes" id="UP000183376"/>
    </source>
</evidence>
<dbReference type="AlphaFoldDB" id="A0A1G9ZS27"/>
<keyword evidence="2" id="KW-0812">Transmembrane</keyword>
<feature type="transmembrane region" description="Helical" evidence="2">
    <location>
        <begin position="89"/>
        <end position="107"/>
    </location>
</feature>
<feature type="transmembrane region" description="Helical" evidence="2">
    <location>
        <begin position="113"/>
        <end position="136"/>
    </location>
</feature>
<dbReference type="Proteomes" id="UP000183376">
    <property type="component" value="Chromosome I"/>
</dbReference>
<evidence type="ECO:0000256" key="1">
    <source>
        <dbReference type="SAM" id="MobiDB-lite"/>
    </source>
</evidence>
<sequence length="148" mass="15674">MSAHHRGPVPAGLRSFPSVENTQNEPRPDPPASVTAAVCSWTVLGGLMVVLGFLQLPVFIWTIALSAVALAVVLGAVKLRAGFRGPRYGLSLVAVAMALTAMSSFTYPDRDPVNAALVLLVAVGGAVATVLLWLPATNRYLRDVRRSR</sequence>